<feature type="binding site" evidence="6">
    <location>
        <position position="215"/>
    </location>
    <ligand>
        <name>Mg(2+)</name>
        <dbReference type="ChEBI" id="CHEBI:18420"/>
        <label>1</label>
    </ligand>
</feature>
<evidence type="ECO:0000256" key="3">
    <source>
        <dbReference type="ARBA" id="ARBA00022801"/>
    </source>
</evidence>
<dbReference type="Pfam" id="PF03372">
    <property type="entry name" value="Exo_endo_phos"/>
    <property type="match status" value="1"/>
</dbReference>
<evidence type="ECO:0000259" key="9">
    <source>
        <dbReference type="Pfam" id="PF03372"/>
    </source>
</evidence>
<keyword evidence="3" id="KW-0378">Hydrolase</keyword>
<name>A0A165MQ63_9AGAM</name>
<protein>
    <submittedName>
        <fullName evidence="10">DNase I-like protein</fullName>
    </submittedName>
</protein>
<feature type="active site" evidence="5">
    <location>
        <position position="182"/>
    </location>
</feature>
<dbReference type="OrthoDB" id="3264871at2759"/>
<feature type="region of interest" description="Disordered" evidence="8">
    <location>
        <begin position="1"/>
        <end position="57"/>
    </location>
</feature>
<gene>
    <name evidence="10" type="ORF">NEOLEDRAFT_1079734</name>
</gene>
<dbReference type="GO" id="GO:0008311">
    <property type="term" value="F:double-stranded DNA 3'-5' DNA exonuclease activity"/>
    <property type="evidence" value="ECO:0007669"/>
    <property type="project" value="TreeGrafter"/>
</dbReference>
<dbReference type="GO" id="GO:0008081">
    <property type="term" value="F:phosphoric diester hydrolase activity"/>
    <property type="evidence" value="ECO:0007669"/>
    <property type="project" value="TreeGrafter"/>
</dbReference>
<feature type="site" description="Interaction with DNA substrate" evidence="7">
    <location>
        <position position="301"/>
    </location>
</feature>
<organism evidence="10 11">
    <name type="scientific">Neolentinus lepideus HHB14362 ss-1</name>
    <dbReference type="NCBI Taxonomy" id="1314782"/>
    <lineage>
        <taxon>Eukaryota</taxon>
        <taxon>Fungi</taxon>
        <taxon>Dikarya</taxon>
        <taxon>Basidiomycota</taxon>
        <taxon>Agaricomycotina</taxon>
        <taxon>Agaricomycetes</taxon>
        <taxon>Gloeophyllales</taxon>
        <taxon>Gloeophyllaceae</taxon>
        <taxon>Neolentinus</taxon>
    </lineage>
</organism>
<dbReference type="STRING" id="1314782.A0A165MQ63"/>
<accession>A0A165MQ63</accession>
<dbReference type="Proteomes" id="UP000076761">
    <property type="component" value="Unassembled WGS sequence"/>
</dbReference>
<evidence type="ECO:0000256" key="7">
    <source>
        <dbReference type="PIRSR" id="PIRSR604808-3"/>
    </source>
</evidence>
<dbReference type="InterPro" id="IPR004808">
    <property type="entry name" value="AP_endonuc_1"/>
</dbReference>
<keyword evidence="4 6" id="KW-0460">Magnesium</keyword>
<keyword evidence="2 6" id="KW-0479">Metal-binding</keyword>
<sequence length="432" mass="49044">MSPRHEPIYVHPSTTGAPHAPPQNDRVPTPLGNIPPQPPPPTQTRIPTPPNNTSRNTRANITIGSLNLNGRHSILLGHSPISKWTSIHAAVKSARLGILAVQETHLNGEHVDEIHKLFGKRLLVINSPDPERPTASAGVAFILNREITSTTHVKVQEIIPGRAILLSTTWHNSDRFSILNVYAPNDYAQHPAFWQRISDFWIAHHLPNPDFMVGDFNVVEDAIDRSPPHQDPIHATAALRDLRMSLSLVDAWRADHENERSYTFCSNLTRFSRIDRIYANPTHLSHLSEWSITSSAIPSDHRLTTVRFCPTNAPHIGPGRWTWPLGLLHDANLLNKIITLGMTLEQCLEEQKTHRDPHQNPQALWQQFKRHITNTAKAHTKITFAKINKWITQLQHDLEQTRNRSDMDISEQTRSHAAFLESELNHLHKKRF</sequence>
<evidence type="ECO:0000313" key="11">
    <source>
        <dbReference type="Proteomes" id="UP000076761"/>
    </source>
</evidence>
<dbReference type="GO" id="GO:0046872">
    <property type="term" value="F:metal ion binding"/>
    <property type="evidence" value="ECO:0007669"/>
    <property type="project" value="UniProtKB-KW"/>
</dbReference>
<evidence type="ECO:0000256" key="2">
    <source>
        <dbReference type="ARBA" id="ARBA00022723"/>
    </source>
</evidence>
<dbReference type="GO" id="GO:0003906">
    <property type="term" value="F:DNA-(apurinic or apyrimidinic site) endonuclease activity"/>
    <property type="evidence" value="ECO:0007669"/>
    <property type="project" value="TreeGrafter"/>
</dbReference>
<dbReference type="InterPro" id="IPR005135">
    <property type="entry name" value="Endo/exonuclease/phosphatase"/>
</dbReference>
<dbReference type="GO" id="GO:0005634">
    <property type="term" value="C:nucleus"/>
    <property type="evidence" value="ECO:0007669"/>
    <property type="project" value="TreeGrafter"/>
</dbReference>
<feature type="binding site" evidence="6">
    <location>
        <position position="67"/>
    </location>
    <ligand>
        <name>Mg(2+)</name>
        <dbReference type="ChEBI" id="CHEBI:18420"/>
        <label>1</label>
    </ligand>
</feature>
<evidence type="ECO:0000256" key="5">
    <source>
        <dbReference type="PIRSR" id="PIRSR604808-1"/>
    </source>
</evidence>
<dbReference type="InParanoid" id="A0A165MQ63"/>
<dbReference type="PANTHER" id="PTHR22748:SF6">
    <property type="entry name" value="DNA-(APURINIC OR APYRIMIDINIC SITE) ENDONUCLEASE"/>
    <property type="match status" value="1"/>
</dbReference>
<proteinExistence type="inferred from homology"/>
<evidence type="ECO:0000256" key="4">
    <source>
        <dbReference type="ARBA" id="ARBA00022842"/>
    </source>
</evidence>
<feature type="domain" description="Endonuclease/exonuclease/phosphatase" evidence="9">
    <location>
        <begin position="87"/>
        <end position="301"/>
    </location>
</feature>
<comment type="cofactor">
    <cofactor evidence="6">
        <name>Mg(2+)</name>
        <dbReference type="ChEBI" id="CHEBI:18420"/>
    </cofactor>
    <cofactor evidence="6">
        <name>Mn(2+)</name>
        <dbReference type="ChEBI" id="CHEBI:29035"/>
    </cofactor>
    <text evidence="6">Probably binds two magnesium or manganese ions per subunit.</text>
</comment>
<keyword evidence="6" id="KW-0464">Manganese</keyword>
<feature type="active site" description="Proton donor/acceptor" evidence="5">
    <location>
        <position position="215"/>
    </location>
</feature>
<feature type="binding site" evidence="6">
    <location>
        <position position="217"/>
    </location>
    <ligand>
        <name>Mg(2+)</name>
        <dbReference type="ChEBI" id="CHEBI:18420"/>
        <label>1</label>
    </ligand>
</feature>
<feature type="non-terminal residue" evidence="10">
    <location>
        <position position="432"/>
    </location>
</feature>
<dbReference type="SUPFAM" id="SSF56219">
    <property type="entry name" value="DNase I-like"/>
    <property type="match status" value="1"/>
</dbReference>
<feature type="site" description="Transition state stabilizer" evidence="7">
    <location>
        <position position="217"/>
    </location>
</feature>
<feature type="binding site" evidence="6">
    <location>
        <position position="301"/>
    </location>
    <ligand>
        <name>Mg(2+)</name>
        <dbReference type="ChEBI" id="CHEBI:18420"/>
        <label>1</label>
    </ligand>
</feature>
<comment type="similarity">
    <text evidence="1">Belongs to the DNA repair enzymes AP/ExoA family.</text>
</comment>
<reference evidence="10 11" key="1">
    <citation type="journal article" date="2016" name="Mol. Biol. Evol.">
        <title>Comparative Genomics of Early-Diverging Mushroom-Forming Fungi Provides Insights into the Origins of Lignocellulose Decay Capabilities.</title>
        <authorList>
            <person name="Nagy L.G."/>
            <person name="Riley R."/>
            <person name="Tritt A."/>
            <person name="Adam C."/>
            <person name="Daum C."/>
            <person name="Floudas D."/>
            <person name="Sun H."/>
            <person name="Yadav J.S."/>
            <person name="Pangilinan J."/>
            <person name="Larsson K.H."/>
            <person name="Matsuura K."/>
            <person name="Barry K."/>
            <person name="Labutti K."/>
            <person name="Kuo R."/>
            <person name="Ohm R.A."/>
            <person name="Bhattacharya S.S."/>
            <person name="Shirouzu T."/>
            <person name="Yoshinaga Y."/>
            <person name="Martin F.M."/>
            <person name="Grigoriev I.V."/>
            <person name="Hibbett D.S."/>
        </authorList>
    </citation>
    <scope>NUCLEOTIDE SEQUENCE [LARGE SCALE GENOMIC DNA]</scope>
    <source>
        <strain evidence="10 11">HHB14362 ss-1</strain>
    </source>
</reference>
<feature type="binding site" evidence="6">
    <location>
        <position position="103"/>
    </location>
    <ligand>
        <name>Mg(2+)</name>
        <dbReference type="ChEBI" id="CHEBI:18420"/>
        <label>1</label>
    </ligand>
</feature>
<evidence type="ECO:0000313" key="10">
    <source>
        <dbReference type="EMBL" id="KZT18630.1"/>
    </source>
</evidence>
<dbReference type="AlphaFoldDB" id="A0A165MQ63"/>
<evidence type="ECO:0000256" key="8">
    <source>
        <dbReference type="SAM" id="MobiDB-lite"/>
    </source>
</evidence>
<feature type="site" description="Important for catalytic activity" evidence="7">
    <location>
        <position position="275"/>
    </location>
</feature>
<keyword evidence="11" id="KW-1185">Reference proteome</keyword>
<dbReference type="PANTHER" id="PTHR22748">
    <property type="entry name" value="AP ENDONUCLEASE"/>
    <property type="match status" value="1"/>
</dbReference>
<evidence type="ECO:0000256" key="1">
    <source>
        <dbReference type="ARBA" id="ARBA00007092"/>
    </source>
</evidence>
<evidence type="ECO:0000256" key="6">
    <source>
        <dbReference type="PIRSR" id="PIRSR604808-2"/>
    </source>
</evidence>
<dbReference type="GO" id="GO:0006284">
    <property type="term" value="P:base-excision repair"/>
    <property type="evidence" value="ECO:0007669"/>
    <property type="project" value="TreeGrafter"/>
</dbReference>
<dbReference type="InterPro" id="IPR036691">
    <property type="entry name" value="Endo/exonu/phosph_ase_sf"/>
</dbReference>
<dbReference type="EMBL" id="KV425669">
    <property type="protein sequence ID" value="KZT18630.1"/>
    <property type="molecule type" value="Genomic_DNA"/>
</dbReference>
<feature type="binding site" evidence="6">
    <location>
        <position position="300"/>
    </location>
    <ligand>
        <name>Mg(2+)</name>
        <dbReference type="ChEBI" id="CHEBI:18420"/>
        <label>1</label>
    </ligand>
</feature>
<feature type="compositionally biased region" description="Pro residues" evidence="8">
    <location>
        <begin position="33"/>
        <end position="50"/>
    </location>
</feature>
<dbReference type="Gene3D" id="3.60.10.10">
    <property type="entry name" value="Endonuclease/exonuclease/phosphatase"/>
    <property type="match status" value="1"/>
</dbReference>
<feature type="active site" description="Proton acceptor" evidence="5">
    <location>
        <position position="301"/>
    </location>
</feature>